<proteinExistence type="predicted"/>
<feature type="compositionally biased region" description="Low complexity" evidence="1">
    <location>
        <begin position="67"/>
        <end position="87"/>
    </location>
</feature>
<gene>
    <name evidence="2" type="ORF">BB561_004973</name>
</gene>
<dbReference type="AlphaFoldDB" id="A0A2T9YD23"/>
<evidence type="ECO:0000313" key="3">
    <source>
        <dbReference type="Proteomes" id="UP000245383"/>
    </source>
</evidence>
<name>A0A2T9YD23_9FUNG</name>
<organism evidence="2 3">
    <name type="scientific">Smittium simulii</name>
    <dbReference type="NCBI Taxonomy" id="133385"/>
    <lineage>
        <taxon>Eukaryota</taxon>
        <taxon>Fungi</taxon>
        <taxon>Fungi incertae sedis</taxon>
        <taxon>Zoopagomycota</taxon>
        <taxon>Kickxellomycotina</taxon>
        <taxon>Harpellomycetes</taxon>
        <taxon>Harpellales</taxon>
        <taxon>Legeriomycetaceae</taxon>
        <taxon>Smittium</taxon>
    </lineage>
</organism>
<keyword evidence="3" id="KW-1185">Reference proteome</keyword>
<sequence>MISEIRATLHHQDNIIFDKVFSSETPAVSQNPTVQAHFGALSTALKDAQTETNICLTNFISSLSPQNLSNSNILPEQPPQEQAPQPAHSASTPDSRLTKKQKSSEISS</sequence>
<evidence type="ECO:0000313" key="2">
    <source>
        <dbReference type="EMBL" id="PVU90194.1"/>
    </source>
</evidence>
<dbReference type="Proteomes" id="UP000245383">
    <property type="component" value="Unassembled WGS sequence"/>
</dbReference>
<reference evidence="2 3" key="1">
    <citation type="journal article" date="2018" name="MBio">
        <title>Comparative Genomics Reveals the Core Gene Toolbox for the Fungus-Insect Symbiosis.</title>
        <authorList>
            <person name="Wang Y."/>
            <person name="Stata M."/>
            <person name="Wang W."/>
            <person name="Stajich J.E."/>
            <person name="White M.M."/>
            <person name="Moncalvo J.M."/>
        </authorList>
    </citation>
    <scope>NUCLEOTIDE SEQUENCE [LARGE SCALE GENOMIC DNA]</scope>
    <source>
        <strain evidence="2 3">SWE-8-4</strain>
    </source>
</reference>
<feature type="region of interest" description="Disordered" evidence="1">
    <location>
        <begin position="67"/>
        <end position="108"/>
    </location>
</feature>
<evidence type="ECO:0000256" key="1">
    <source>
        <dbReference type="SAM" id="MobiDB-lite"/>
    </source>
</evidence>
<protein>
    <submittedName>
        <fullName evidence="2">Uncharacterized protein</fullName>
    </submittedName>
</protein>
<accession>A0A2T9YD23</accession>
<comment type="caution">
    <text evidence="2">The sequence shown here is derived from an EMBL/GenBank/DDBJ whole genome shotgun (WGS) entry which is preliminary data.</text>
</comment>
<dbReference type="EMBL" id="MBFR01000269">
    <property type="protein sequence ID" value="PVU90194.1"/>
    <property type="molecule type" value="Genomic_DNA"/>
</dbReference>